<evidence type="ECO:0000256" key="7">
    <source>
        <dbReference type="ARBA" id="ARBA00036813"/>
    </source>
</evidence>
<dbReference type="GO" id="GO:0090433">
    <property type="term" value="F:palmitoyl-CoA ligase activity"/>
    <property type="evidence" value="ECO:0007669"/>
    <property type="project" value="TreeGrafter"/>
</dbReference>
<dbReference type="PANTHER" id="PTHR43272">
    <property type="entry name" value="LONG-CHAIN-FATTY-ACID--COA LIGASE"/>
    <property type="match status" value="1"/>
</dbReference>
<dbReference type="InterPro" id="IPR000873">
    <property type="entry name" value="AMP-dep_synth/lig_dom"/>
</dbReference>
<dbReference type="Pfam" id="PF00501">
    <property type="entry name" value="AMP-binding"/>
    <property type="match status" value="1"/>
</dbReference>
<dbReference type="GO" id="GO:0030182">
    <property type="term" value="P:neuron differentiation"/>
    <property type="evidence" value="ECO:0007669"/>
    <property type="project" value="TreeGrafter"/>
</dbReference>
<dbReference type="GO" id="GO:0005783">
    <property type="term" value="C:endoplasmic reticulum"/>
    <property type="evidence" value="ECO:0007669"/>
    <property type="project" value="TreeGrafter"/>
</dbReference>
<dbReference type="PROSITE" id="PS00455">
    <property type="entry name" value="AMP_BINDING"/>
    <property type="match status" value="1"/>
</dbReference>
<evidence type="ECO:0000256" key="3">
    <source>
        <dbReference type="ARBA" id="ARBA00022741"/>
    </source>
</evidence>
<dbReference type="KEGG" id="goe:100906801"/>
<protein>
    <recommendedName>
        <fullName evidence="6">long-chain-fatty-acid--CoA ligase</fullName>
        <ecNumber evidence="6">6.2.1.3</ecNumber>
    </recommendedName>
</protein>
<evidence type="ECO:0000256" key="2">
    <source>
        <dbReference type="ARBA" id="ARBA00022598"/>
    </source>
</evidence>
<dbReference type="InterPro" id="IPR042099">
    <property type="entry name" value="ANL_N_sf"/>
</dbReference>
<dbReference type="GO" id="GO:0005886">
    <property type="term" value="C:plasma membrane"/>
    <property type="evidence" value="ECO:0007669"/>
    <property type="project" value="TreeGrafter"/>
</dbReference>
<dbReference type="PANTHER" id="PTHR43272:SF83">
    <property type="entry name" value="ACYL-COA SYNTHETASE LONG-CHAIN, ISOFORM J"/>
    <property type="match status" value="1"/>
</dbReference>
<evidence type="ECO:0000256" key="5">
    <source>
        <dbReference type="ARBA" id="ARBA00022840"/>
    </source>
</evidence>
<dbReference type="Proteomes" id="UP000694867">
    <property type="component" value="Unplaced"/>
</dbReference>
<keyword evidence="4" id="KW-0276">Fatty acid metabolism</keyword>
<evidence type="ECO:0000256" key="1">
    <source>
        <dbReference type="ARBA" id="ARBA00006432"/>
    </source>
</evidence>
<dbReference type="GeneID" id="100906801"/>
<gene>
    <name evidence="10" type="primary">LOC100906801</name>
</gene>
<keyword evidence="9" id="KW-1185">Reference proteome</keyword>
<dbReference type="RefSeq" id="XP_028967670.1">
    <property type="nucleotide sequence ID" value="XM_029111837.1"/>
</dbReference>
<proteinExistence type="inferred from homology"/>
<evidence type="ECO:0000313" key="10">
    <source>
        <dbReference type="RefSeq" id="XP_028967670.1"/>
    </source>
</evidence>
<feature type="domain" description="AMP-dependent synthetase/ligase" evidence="8">
    <location>
        <begin position="78"/>
        <end position="493"/>
    </location>
</feature>
<keyword evidence="5" id="KW-0067">ATP-binding</keyword>
<evidence type="ECO:0000313" key="9">
    <source>
        <dbReference type="Proteomes" id="UP000694867"/>
    </source>
</evidence>
<dbReference type="Gene3D" id="3.40.50.12780">
    <property type="entry name" value="N-terminal domain of ligase-like"/>
    <property type="match status" value="1"/>
</dbReference>
<organism evidence="9 10">
    <name type="scientific">Galendromus occidentalis</name>
    <name type="common">western predatory mite</name>
    <dbReference type="NCBI Taxonomy" id="34638"/>
    <lineage>
        <taxon>Eukaryota</taxon>
        <taxon>Metazoa</taxon>
        <taxon>Ecdysozoa</taxon>
        <taxon>Arthropoda</taxon>
        <taxon>Chelicerata</taxon>
        <taxon>Arachnida</taxon>
        <taxon>Acari</taxon>
        <taxon>Parasitiformes</taxon>
        <taxon>Mesostigmata</taxon>
        <taxon>Gamasina</taxon>
        <taxon>Phytoseioidea</taxon>
        <taxon>Phytoseiidae</taxon>
        <taxon>Typhlodrominae</taxon>
        <taxon>Galendromus</taxon>
    </lineage>
</organism>
<accession>A0AAJ7SFI2</accession>
<dbReference type="AlphaFoldDB" id="A0AAJ7SFI2"/>
<evidence type="ECO:0000256" key="4">
    <source>
        <dbReference type="ARBA" id="ARBA00022832"/>
    </source>
</evidence>
<sequence length="675" mass="75036">MEQNGDLVYSRPLKGAPEWGPLKRTHHRIDLETFDGIKTVDQLMRRVFSEFPDTKGIGTRQQLGEDNQAQADGRVFKKLVLGEYEWITYRKYEAKVELVGRGLLSLGLRPKQNVCVLAETRMEWMLTAQACFRNNFPLVTLYSNLGDDGLIHGLNETEITHLVTTSELLPKILSFIESVPRINTIIYMECPYKKTPKPAAPREGLRLIPFSQLEDLGKSADPALVGGEAQSEDAAIIMYTSGSTGVPKAVIITNNNILATAKGFQTALCQLRADDTYIAYLPLAHIFEITVELTCIAKGMRIGYSSPLTLTDKSTAIREGDLGDARVLKPHIISCVPLVLDRIRKSVIEGAAQKGIVFKTFIEFAISYKLWWTSWGFNTPILNRLIFKKVKSIVGGNLQVITAGSAPLSADTHSFIKACLDVSLLQGYGLTETTAGATLMEVSDRSVGRVGPPLYGDVVKLIDWTEGNYSVKDKPFPRGEILVGGATVTKGYYKNEKLTAETFVTGEDGIRWLYTGDVAELHPDGTLKIIDRKKDLVKLQFGEYISLGKVESELKTCPLVENICVYGNSFQTFLIALISPNESALDQLAASLGKRKCTFTEICRDQDIVRAVTELITNHGKKCKLQKMEIPTKVKLCSEQWLPDTGLVTAALKIRRNIIQDFYRSDIDRMYAESE</sequence>
<dbReference type="GO" id="GO:0035336">
    <property type="term" value="P:long-chain fatty-acyl-CoA metabolic process"/>
    <property type="evidence" value="ECO:0007669"/>
    <property type="project" value="TreeGrafter"/>
</dbReference>
<dbReference type="InterPro" id="IPR020845">
    <property type="entry name" value="AMP-binding_CS"/>
</dbReference>
<comment type="similarity">
    <text evidence="1">Belongs to the ATP-dependent AMP-binding enzyme family.</text>
</comment>
<reference evidence="10" key="1">
    <citation type="submission" date="2025-08" db="UniProtKB">
        <authorList>
            <consortium name="RefSeq"/>
        </authorList>
    </citation>
    <scope>IDENTIFICATION</scope>
</reference>
<dbReference type="SUPFAM" id="SSF56801">
    <property type="entry name" value="Acetyl-CoA synthetase-like"/>
    <property type="match status" value="1"/>
</dbReference>
<keyword evidence="2 10" id="KW-0436">Ligase</keyword>
<keyword evidence="4" id="KW-0443">Lipid metabolism</keyword>
<dbReference type="EC" id="6.2.1.3" evidence="6"/>
<evidence type="ECO:0000259" key="8">
    <source>
        <dbReference type="Pfam" id="PF00501"/>
    </source>
</evidence>
<evidence type="ECO:0000256" key="6">
    <source>
        <dbReference type="ARBA" id="ARBA00026121"/>
    </source>
</evidence>
<dbReference type="GO" id="GO:0005524">
    <property type="term" value="F:ATP binding"/>
    <property type="evidence" value="ECO:0007669"/>
    <property type="project" value="UniProtKB-KW"/>
</dbReference>
<name>A0AAJ7SFI2_9ACAR</name>
<comment type="catalytic activity">
    <reaction evidence="7">
        <text>a long-chain fatty acid + ATP + CoA = a long-chain fatty acyl-CoA + AMP + diphosphate</text>
        <dbReference type="Rhea" id="RHEA:15421"/>
        <dbReference type="ChEBI" id="CHEBI:30616"/>
        <dbReference type="ChEBI" id="CHEBI:33019"/>
        <dbReference type="ChEBI" id="CHEBI:57287"/>
        <dbReference type="ChEBI" id="CHEBI:57560"/>
        <dbReference type="ChEBI" id="CHEBI:83139"/>
        <dbReference type="ChEBI" id="CHEBI:456215"/>
        <dbReference type="EC" id="6.2.1.3"/>
    </reaction>
</comment>
<keyword evidence="3" id="KW-0547">Nucleotide-binding</keyword>
<dbReference type="GO" id="GO:0005811">
    <property type="term" value="C:lipid droplet"/>
    <property type="evidence" value="ECO:0007669"/>
    <property type="project" value="TreeGrafter"/>
</dbReference>